<dbReference type="AlphaFoldDB" id="I8T3Y9"/>
<evidence type="ECO:0000256" key="1">
    <source>
        <dbReference type="SAM" id="SignalP"/>
    </source>
</evidence>
<evidence type="ECO:0000313" key="2">
    <source>
        <dbReference type="EMBL" id="EIT68630.1"/>
    </source>
</evidence>
<proteinExistence type="predicted"/>
<sequence>MLLSAASRPALRTAAFVLALLSCGQALAENCLNTDSKKGRYSDGDARNSDYVACKPGGPADTYGSINAVGSQMQGMIERRQAEEAQEQAAFRARVEATRDSVNEWDRTRFMNLQESTAHAVIPSNYRTDVQVYANASVTPEQGAALRSEIDAAIQAGTLLSRYADIAARADQPWVQGSDPLQNRRMCEVSSELARTLVYGEPKDPAKGFAIAKAGCDAHCGGTCYWLGRIYEDGNKAAPGVDKLLGKQPQTLILQAYDNAIVNGIVAAYEREAELGWQPPKRYKDKTYYDFKEFDSYSYWYDIDDYRRLAYMQYKRCLAEQPNNLTCARGVNALIKQTQANSYVWRDVLKDIDGDGRIAEFQALQTKLEAQASASPAQ</sequence>
<reference evidence="2 3" key="1">
    <citation type="journal article" date="2012" name="J. Bacteriol.">
        <title>Genome Sequence of n-Alkane-Degrading Hydrocarboniphaga effusa Strain AP103T (ATCC BAA-332T).</title>
        <authorList>
            <person name="Chang H.K."/>
            <person name="Zylstra G.J."/>
            <person name="Chae J.C."/>
        </authorList>
    </citation>
    <scope>NUCLEOTIDE SEQUENCE [LARGE SCALE GENOMIC DNA]</scope>
    <source>
        <strain evidence="2 3">AP103</strain>
    </source>
</reference>
<dbReference type="RefSeq" id="WP_007186760.1">
    <property type="nucleotide sequence ID" value="NZ_AKGD01000003.1"/>
</dbReference>
<dbReference type="EMBL" id="AKGD01000003">
    <property type="protein sequence ID" value="EIT68630.1"/>
    <property type="molecule type" value="Genomic_DNA"/>
</dbReference>
<keyword evidence="3" id="KW-1185">Reference proteome</keyword>
<protein>
    <recommendedName>
        <fullName evidence="4">Lipoprotein</fullName>
    </recommendedName>
</protein>
<accession>I8T3Y9</accession>
<comment type="caution">
    <text evidence="2">The sequence shown here is derived from an EMBL/GenBank/DDBJ whole genome shotgun (WGS) entry which is preliminary data.</text>
</comment>
<feature type="signal peptide" evidence="1">
    <location>
        <begin position="1"/>
        <end position="28"/>
    </location>
</feature>
<gene>
    <name evidence="2" type="ORF">WQQ_38250</name>
</gene>
<keyword evidence="1" id="KW-0732">Signal</keyword>
<evidence type="ECO:0008006" key="4">
    <source>
        <dbReference type="Google" id="ProtNLM"/>
    </source>
</evidence>
<feature type="chain" id="PRO_5003714088" description="Lipoprotein" evidence="1">
    <location>
        <begin position="29"/>
        <end position="378"/>
    </location>
</feature>
<dbReference type="OrthoDB" id="9830506at2"/>
<dbReference type="Proteomes" id="UP000003704">
    <property type="component" value="Unassembled WGS sequence"/>
</dbReference>
<organism evidence="2 3">
    <name type="scientific">Hydrocarboniphaga effusa AP103</name>
    <dbReference type="NCBI Taxonomy" id="1172194"/>
    <lineage>
        <taxon>Bacteria</taxon>
        <taxon>Pseudomonadati</taxon>
        <taxon>Pseudomonadota</taxon>
        <taxon>Gammaproteobacteria</taxon>
        <taxon>Nevskiales</taxon>
        <taxon>Nevskiaceae</taxon>
        <taxon>Hydrocarboniphaga</taxon>
    </lineage>
</organism>
<evidence type="ECO:0000313" key="3">
    <source>
        <dbReference type="Proteomes" id="UP000003704"/>
    </source>
</evidence>
<name>I8T3Y9_9GAMM</name>